<sequence>MLTDVRRMLGQGQLLIMNTIQANEITQRGTGHGADRATQCSAGGDMGLTCAHG</sequence>
<accession>A0A5Q2QI06</accession>
<gene>
    <name evidence="1" type="ORF">GH975_08830</name>
</gene>
<dbReference type="Proteomes" id="UP000388235">
    <property type="component" value="Chromosome"/>
</dbReference>
<dbReference type="AlphaFoldDB" id="A0A5Q2QI06"/>
<keyword evidence="2" id="KW-1185">Reference proteome</keyword>
<name>A0A5Q2QI06_9GAMM</name>
<dbReference type="EMBL" id="CP045871">
    <property type="protein sequence ID" value="QGG80665.1"/>
    <property type="molecule type" value="Genomic_DNA"/>
</dbReference>
<dbReference type="KEGG" id="llp:GH975_08830"/>
<dbReference type="RefSeq" id="WP_153714169.1">
    <property type="nucleotide sequence ID" value="NZ_CP045871.1"/>
</dbReference>
<protein>
    <submittedName>
        <fullName evidence="1">Uncharacterized protein</fullName>
    </submittedName>
</protein>
<proteinExistence type="predicted"/>
<organism evidence="1 2">
    <name type="scientific">Litorivicinus lipolyticus</name>
    <dbReference type="NCBI Taxonomy" id="418701"/>
    <lineage>
        <taxon>Bacteria</taxon>
        <taxon>Pseudomonadati</taxon>
        <taxon>Pseudomonadota</taxon>
        <taxon>Gammaproteobacteria</taxon>
        <taxon>Oceanospirillales</taxon>
        <taxon>Litorivicinaceae</taxon>
        <taxon>Litorivicinus</taxon>
    </lineage>
</organism>
<evidence type="ECO:0000313" key="1">
    <source>
        <dbReference type="EMBL" id="QGG80665.1"/>
    </source>
</evidence>
<evidence type="ECO:0000313" key="2">
    <source>
        <dbReference type="Proteomes" id="UP000388235"/>
    </source>
</evidence>
<reference evidence="1 2" key="1">
    <citation type="submission" date="2019-11" db="EMBL/GenBank/DDBJ databases">
        <authorList>
            <person name="Khan S.A."/>
            <person name="Jeon C.O."/>
            <person name="Chun B.H."/>
        </authorList>
    </citation>
    <scope>NUCLEOTIDE SEQUENCE [LARGE SCALE GENOMIC DNA]</scope>
    <source>
        <strain evidence="1 2">IMCC 1097</strain>
    </source>
</reference>